<evidence type="ECO:0000313" key="2">
    <source>
        <dbReference type="EMBL" id="CAF1498744.1"/>
    </source>
</evidence>
<dbReference type="Gene3D" id="3.30.420.10">
    <property type="entry name" value="Ribonuclease H-like superfamily/Ribonuclease H"/>
    <property type="match status" value="1"/>
</dbReference>
<evidence type="ECO:0000313" key="3">
    <source>
        <dbReference type="Proteomes" id="UP000663828"/>
    </source>
</evidence>
<sequence length="222" mass="25728">MEANSKKYPSLNTSGEVDHVERTASASINIGSDAYFNNETILNQFERLFQMLQFKQYYKKHPIDIIVDNARTHTAKACSLQDFRKSVGDHFTVDCIEYLDEDVEICKDLGIQLPPKIKLEEIRELLSGHPAFQNATKLETLALKYKVNVIFRPKYHSELNAIEGLWCSQKAFVRSRTDQTFEKMTKLISESRAYFVERSIALKLFRRSWHAVEAYSQGQSYD</sequence>
<name>A0A815K6K8_ADIRI</name>
<dbReference type="Proteomes" id="UP000663828">
    <property type="component" value="Unassembled WGS sequence"/>
</dbReference>
<dbReference type="AlphaFoldDB" id="A0A815K6K8"/>
<reference evidence="1" key="1">
    <citation type="submission" date="2021-02" db="EMBL/GenBank/DDBJ databases">
        <authorList>
            <person name="Nowell W R."/>
        </authorList>
    </citation>
    <scope>NUCLEOTIDE SEQUENCE</scope>
</reference>
<dbReference type="InterPro" id="IPR036397">
    <property type="entry name" value="RNaseH_sf"/>
</dbReference>
<gene>
    <name evidence="2" type="ORF">EDS130_LOCUS42492</name>
    <name evidence="1" type="ORF">XAT740_LOCUS33623</name>
</gene>
<evidence type="ECO:0008006" key="4">
    <source>
        <dbReference type="Google" id="ProtNLM"/>
    </source>
</evidence>
<dbReference type="EMBL" id="CAJNOJ010000623">
    <property type="protein sequence ID" value="CAF1498744.1"/>
    <property type="molecule type" value="Genomic_DNA"/>
</dbReference>
<evidence type="ECO:0000313" key="1">
    <source>
        <dbReference type="EMBL" id="CAF1391422.1"/>
    </source>
</evidence>
<dbReference type="GO" id="GO:0003676">
    <property type="term" value="F:nucleic acid binding"/>
    <property type="evidence" value="ECO:0007669"/>
    <property type="project" value="InterPro"/>
</dbReference>
<proteinExistence type="predicted"/>
<organism evidence="1 3">
    <name type="scientific">Adineta ricciae</name>
    <name type="common">Rotifer</name>
    <dbReference type="NCBI Taxonomy" id="249248"/>
    <lineage>
        <taxon>Eukaryota</taxon>
        <taxon>Metazoa</taxon>
        <taxon>Spiralia</taxon>
        <taxon>Gnathifera</taxon>
        <taxon>Rotifera</taxon>
        <taxon>Eurotatoria</taxon>
        <taxon>Bdelloidea</taxon>
        <taxon>Adinetida</taxon>
        <taxon>Adinetidae</taxon>
        <taxon>Adineta</taxon>
    </lineage>
</organism>
<dbReference type="EMBL" id="CAJNOR010003225">
    <property type="protein sequence ID" value="CAF1391422.1"/>
    <property type="molecule type" value="Genomic_DNA"/>
</dbReference>
<comment type="caution">
    <text evidence="1">The sequence shown here is derived from an EMBL/GenBank/DDBJ whole genome shotgun (WGS) entry which is preliminary data.</text>
</comment>
<dbReference type="OrthoDB" id="10039588at2759"/>
<dbReference type="Proteomes" id="UP000663852">
    <property type="component" value="Unassembled WGS sequence"/>
</dbReference>
<protein>
    <recommendedName>
        <fullName evidence="4">Tc1-like transposase DDE domain-containing protein</fullName>
    </recommendedName>
</protein>
<keyword evidence="3" id="KW-1185">Reference proteome</keyword>
<accession>A0A815K6K8</accession>